<dbReference type="OrthoDB" id="295274at2759"/>
<dbReference type="Pfam" id="PF07716">
    <property type="entry name" value="bZIP_2"/>
    <property type="match status" value="1"/>
</dbReference>
<dbReference type="InterPro" id="IPR051027">
    <property type="entry name" value="bZIP_transcription_factors"/>
</dbReference>
<evidence type="ECO:0000256" key="4">
    <source>
        <dbReference type="ARBA" id="ARBA00023242"/>
    </source>
</evidence>
<keyword evidence="3" id="KW-0804">Transcription</keyword>
<dbReference type="EMBL" id="BLAL01000058">
    <property type="protein sequence ID" value="GES81773.1"/>
    <property type="molecule type" value="Genomic_DNA"/>
</dbReference>
<reference evidence="7" key="2">
    <citation type="submission" date="2019-10" db="EMBL/GenBank/DDBJ databases">
        <title>Conservation and host-specific expression of non-tandemly repeated heterogenous ribosome RNA gene in arbuscular mycorrhizal fungi.</title>
        <authorList>
            <person name="Maeda T."/>
            <person name="Kobayashi Y."/>
            <person name="Nakagawa T."/>
            <person name="Ezawa T."/>
            <person name="Yamaguchi K."/>
            <person name="Bino T."/>
            <person name="Nishimoto Y."/>
            <person name="Shigenobu S."/>
            <person name="Kawaguchi M."/>
        </authorList>
    </citation>
    <scope>NUCLEOTIDE SEQUENCE</scope>
    <source>
        <strain evidence="7">HR1</strain>
    </source>
</reference>
<organism evidence="6 8">
    <name type="scientific">Rhizophagus clarus</name>
    <dbReference type="NCBI Taxonomy" id="94130"/>
    <lineage>
        <taxon>Eukaryota</taxon>
        <taxon>Fungi</taxon>
        <taxon>Fungi incertae sedis</taxon>
        <taxon>Mucoromycota</taxon>
        <taxon>Glomeromycotina</taxon>
        <taxon>Glomeromycetes</taxon>
        <taxon>Glomerales</taxon>
        <taxon>Glomeraceae</taxon>
        <taxon>Rhizophagus</taxon>
    </lineage>
</organism>
<dbReference type="STRING" id="94130.A0A2Z6RCU1"/>
<dbReference type="CDD" id="cd14687">
    <property type="entry name" value="bZIP_ATF2"/>
    <property type="match status" value="1"/>
</dbReference>
<reference evidence="6 8" key="1">
    <citation type="submission" date="2017-11" db="EMBL/GenBank/DDBJ databases">
        <title>The genome of Rhizophagus clarus HR1 reveals common genetic basis of auxotrophy among arbuscular mycorrhizal fungi.</title>
        <authorList>
            <person name="Kobayashi Y."/>
        </authorList>
    </citation>
    <scope>NUCLEOTIDE SEQUENCE [LARGE SCALE GENOMIC DNA]</scope>
    <source>
        <strain evidence="6 8">HR1</strain>
    </source>
</reference>
<dbReference type="EMBL" id="BEXD01000824">
    <property type="protein sequence ID" value="GBB90456.1"/>
    <property type="molecule type" value="Genomic_DNA"/>
</dbReference>
<dbReference type="AlphaFoldDB" id="A0A2Z6RCU1"/>
<dbReference type="SUPFAM" id="SSF57959">
    <property type="entry name" value="Leucine zipper domain"/>
    <property type="match status" value="1"/>
</dbReference>
<accession>A0A2Z6RCU1</accession>
<comment type="caution">
    <text evidence="6">The sequence shown here is derived from an EMBL/GenBank/DDBJ whole genome shotgun (WGS) entry which is preliminary data.</text>
</comment>
<comment type="subcellular location">
    <subcellularLocation>
        <location evidence="1">Nucleus</location>
    </subcellularLocation>
</comment>
<proteinExistence type="predicted"/>
<gene>
    <name evidence="7" type="ORF">RCL2_000901300</name>
    <name evidence="6" type="ORF">RclHR1_01740033</name>
</gene>
<name>A0A2Z6RCU1_9GLOM</name>
<dbReference type="PROSITE" id="PS50217">
    <property type="entry name" value="BZIP"/>
    <property type="match status" value="1"/>
</dbReference>
<dbReference type="InterPro" id="IPR046347">
    <property type="entry name" value="bZIP_sf"/>
</dbReference>
<keyword evidence="4" id="KW-0539">Nucleus</keyword>
<dbReference type="Proteomes" id="UP000247702">
    <property type="component" value="Unassembled WGS sequence"/>
</dbReference>
<dbReference type="PANTHER" id="PTHR19304">
    <property type="entry name" value="CYCLIC-AMP RESPONSE ELEMENT BINDING PROTEIN"/>
    <property type="match status" value="1"/>
</dbReference>
<evidence type="ECO:0000313" key="6">
    <source>
        <dbReference type="EMBL" id="GBB90456.1"/>
    </source>
</evidence>
<evidence type="ECO:0000256" key="2">
    <source>
        <dbReference type="ARBA" id="ARBA00023015"/>
    </source>
</evidence>
<evidence type="ECO:0000313" key="8">
    <source>
        <dbReference type="Proteomes" id="UP000247702"/>
    </source>
</evidence>
<keyword evidence="2" id="KW-0805">Transcription regulation</keyword>
<evidence type="ECO:0000313" key="7">
    <source>
        <dbReference type="EMBL" id="GES81773.1"/>
    </source>
</evidence>
<evidence type="ECO:0000259" key="5">
    <source>
        <dbReference type="PROSITE" id="PS50217"/>
    </source>
</evidence>
<evidence type="ECO:0000256" key="1">
    <source>
        <dbReference type="ARBA" id="ARBA00004123"/>
    </source>
</evidence>
<dbReference type="SMART" id="SM00338">
    <property type="entry name" value="BRLZ"/>
    <property type="match status" value="1"/>
</dbReference>
<evidence type="ECO:0000256" key="3">
    <source>
        <dbReference type="ARBA" id="ARBA00023163"/>
    </source>
</evidence>
<dbReference type="InterPro" id="IPR004827">
    <property type="entry name" value="bZIP"/>
</dbReference>
<protein>
    <submittedName>
        <fullName evidence="7">Transcription factor Pcr1</fullName>
    </submittedName>
</protein>
<dbReference type="Gene3D" id="1.20.5.170">
    <property type="match status" value="1"/>
</dbReference>
<dbReference type="GO" id="GO:0005634">
    <property type="term" value="C:nucleus"/>
    <property type="evidence" value="ECO:0007669"/>
    <property type="project" value="UniProtKB-SubCell"/>
</dbReference>
<keyword evidence="8" id="KW-1185">Reference proteome</keyword>
<sequence length="213" mass="24416">MFADMENLLIKTNSLYETDIMEKNSKSHNKRLFSQAEFSGLEIKTQPDYHITAEPYVSFSELSYLISPATAVSYGQALTTVMTTPSSVTYKYSPGRVLNPVSTSVTKAISMSTEIINSPTESSGDRYRETPEEKRAKRLERNRIAVAKYRIKQREHIKRLKEQDIHLTQMNTALRSLVIDLRKESINLKLQILAHSGCDCDIMRDYVRINEMI</sequence>
<dbReference type="GO" id="GO:0003700">
    <property type="term" value="F:DNA-binding transcription factor activity"/>
    <property type="evidence" value="ECO:0007669"/>
    <property type="project" value="InterPro"/>
</dbReference>
<feature type="domain" description="BZIP" evidence="5">
    <location>
        <begin position="132"/>
        <end position="195"/>
    </location>
</feature>
<dbReference type="Proteomes" id="UP000615446">
    <property type="component" value="Unassembled WGS sequence"/>
</dbReference>